<feature type="domain" description="BON" evidence="1">
    <location>
        <begin position="87"/>
        <end position="155"/>
    </location>
</feature>
<dbReference type="SMART" id="SM00749">
    <property type="entry name" value="BON"/>
    <property type="match status" value="6"/>
</dbReference>
<protein>
    <submittedName>
        <fullName evidence="2">Osmotically-inducible protein OsmY, contains BON domain</fullName>
    </submittedName>
</protein>
<dbReference type="OrthoDB" id="863206at2"/>
<dbReference type="PANTHER" id="PTHR34606">
    <property type="entry name" value="BON DOMAIN-CONTAINING PROTEIN"/>
    <property type="match status" value="1"/>
</dbReference>
<feature type="domain" description="BON" evidence="1">
    <location>
        <begin position="318"/>
        <end position="386"/>
    </location>
</feature>
<reference evidence="2 3" key="1">
    <citation type="submission" date="2016-11" db="EMBL/GenBank/DDBJ databases">
        <authorList>
            <person name="Jaros S."/>
            <person name="Januszkiewicz K."/>
            <person name="Wedrychowicz H."/>
        </authorList>
    </citation>
    <scope>NUCLEOTIDE SEQUENCE [LARGE SCALE GENOMIC DNA]</scope>
    <source>
        <strain evidence="2 3">DSM 21074</strain>
    </source>
</reference>
<gene>
    <name evidence="2" type="ORF">SAMN02745146_0241</name>
</gene>
<feature type="domain" description="BON" evidence="1">
    <location>
        <begin position="15"/>
        <end position="83"/>
    </location>
</feature>
<feature type="domain" description="BON" evidence="1">
    <location>
        <begin position="405"/>
        <end position="473"/>
    </location>
</feature>
<organism evidence="2 3">
    <name type="scientific">Hymenobacter daecheongensis DSM 21074</name>
    <dbReference type="NCBI Taxonomy" id="1121955"/>
    <lineage>
        <taxon>Bacteria</taxon>
        <taxon>Pseudomonadati</taxon>
        <taxon>Bacteroidota</taxon>
        <taxon>Cytophagia</taxon>
        <taxon>Cytophagales</taxon>
        <taxon>Hymenobacteraceae</taxon>
        <taxon>Hymenobacter</taxon>
    </lineage>
</organism>
<feature type="domain" description="BON" evidence="1">
    <location>
        <begin position="245"/>
        <end position="313"/>
    </location>
</feature>
<feature type="domain" description="BON" evidence="1">
    <location>
        <begin position="161"/>
        <end position="229"/>
    </location>
</feature>
<evidence type="ECO:0000313" key="3">
    <source>
        <dbReference type="Proteomes" id="UP000184418"/>
    </source>
</evidence>
<dbReference type="Gene3D" id="3.30.1340.30">
    <property type="match status" value="3"/>
</dbReference>
<accession>A0A1M6MDL9</accession>
<dbReference type="Gene3D" id="3.40.1520.20">
    <property type="match status" value="1"/>
</dbReference>
<dbReference type="Proteomes" id="UP000184418">
    <property type="component" value="Unassembled WGS sequence"/>
</dbReference>
<dbReference type="InterPro" id="IPR014004">
    <property type="entry name" value="Transpt-assoc_nodulatn_dom_bac"/>
</dbReference>
<dbReference type="InterPro" id="IPR051686">
    <property type="entry name" value="Lipoprotein_DolP"/>
</dbReference>
<evidence type="ECO:0000259" key="1">
    <source>
        <dbReference type="PROSITE" id="PS50914"/>
    </source>
</evidence>
<dbReference type="STRING" id="1121955.SAMN02745146_0241"/>
<evidence type="ECO:0000313" key="2">
    <source>
        <dbReference type="EMBL" id="SHJ81551.1"/>
    </source>
</evidence>
<dbReference type="AlphaFoldDB" id="A0A1M6MDL9"/>
<keyword evidence="3" id="KW-1185">Reference proteome</keyword>
<dbReference type="InterPro" id="IPR007055">
    <property type="entry name" value="BON_dom"/>
</dbReference>
<dbReference type="PROSITE" id="PS50914">
    <property type="entry name" value="BON"/>
    <property type="match status" value="6"/>
</dbReference>
<dbReference type="Pfam" id="PF04972">
    <property type="entry name" value="BON"/>
    <property type="match status" value="6"/>
</dbReference>
<dbReference type="PANTHER" id="PTHR34606:SF15">
    <property type="entry name" value="BON DOMAIN-CONTAINING PROTEIN"/>
    <property type="match status" value="1"/>
</dbReference>
<proteinExistence type="predicted"/>
<dbReference type="RefSeq" id="WP_073112569.1">
    <property type="nucleotide sequence ID" value="NZ_FQYN01000012.1"/>
</dbReference>
<dbReference type="EMBL" id="FQYN01000012">
    <property type="protein sequence ID" value="SHJ81551.1"/>
    <property type="molecule type" value="Genomic_DNA"/>
</dbReference>
<sequence>METAETLTETLPQLSDEAITTAIERLFALKHGVSAAWIDVATTEGIVTLTGFTDNLLSLSRAEEIAKAVRGVRGVVNELEIRTPEIPDAQLLLDLEEALAADAATHAYALVCHVREGEAELRGTVRNWAERQLALRVASGVRGIRRLTDHLLYAAPATPCPDAELTTQIRELLRWNVRVHAGLVQVAAQDGHVQLSGIVGSAAERSEVVATAWAAGASQVAAQELRVEPGVPWEELRQDKYDYHPDADIAQAIRATFKYDSRVVSFEPLVEVHNGVVTLRGIVSNLAARHAAGQDARNVVGVGLVHNLLKVRPVGLHEDPFIQTRVQGALFRDPYVGRFGVAVQVHGGVVSLSGSVHTHFQQAHAGQVAAGVSGVVQVDNHLQVPTAAALFREPTDAPPAASGSQDQALEQAIRQELYWNAFLHGQHLRVTVKNAQATLRGTVDTWQQAQMATHCALTVGASTIVNKLRTRAEMPL</sequence>
<name>A0A1M6MDL9_9BACT</name>